<dbReference type="InterPro" id="IPR035979">
    <property type="entry name" value="RBD_domain_sf"/>
</dbReference>
<feature type="domain" description="RRM" evidence="4">
    <location>
        <begin position="4"/>
        <end position="88"/>
    </location>
</feature>
<dbReference type="SMART" id="SM00360">
    <property type="entry name" value="RRM"/>
    <property type="match status" value="1"/>
</dbReference>
<dbReference type="GO" id="GO:0005654">
    <property type="term" value="C:nucleoplasm"/>
    <property type="evidence" value="ECO:0007669"/>
    <property type="project" value="TreeGrafter"/>
</dbReference>
<accession>A0A1Y1JIQ1</accession>
<dbReference type="RefSeq" id="XP_028543666.1">
    <property type="nucleotide sequence ID" value="XM_028687865.1"/>
</dbReference>
<dbReference type="InterPro" id="IPR012677">
    <property type="entry name" value="Nucleotide-bd_a/b_plait_sf"/>
</dbReference>
<dbReference type="GO" id="GO:0000398">
    <property type="term" value="P:mRNA splicing, via spliceosome"/>
    <property type="evidence" value="ECO:0007669"/>
    <property type="project" value="TreeGrafter"/>
</dbReference>
<dbReference type="OrthoDB" id="252020at2759"/>
<reference evidence="6" key="1">
    <citation type="submission" date="2017-04" db="EMBL/GenBank/DDBJ databases">
        <title>Plasmodium gonderi genome.</title>
        <authorList>
            <person name="Arisue N."/>
            <person name="Honma H."/>
            <person name="Kawai S."/>
            <person name="Tougan T."/>
            <person name="Tanabe K."/>
            <person name="Horii T."/>
        </authorList>
    </citation>
    <scope>NUCLEOTIDE SEQUENCE [LARGE SCALE GENOMIC DNA]</scope>
    <source>
        <strain evidence="6">ATCC 30045</strain>
    </source>
</reference>
<name>A0A1Y1JIQ1_PLAGO</name>
<evidence type="ECO:0000259" key="4">
    <source>
        <dbReference type="PROSITE" id="PS50102"/>
    </source>
</evidence>
<dbReference type="SUPFAM" id="SSF54928">
    <property type="entry name" value="RNA-binding domain, RBD"/>
    <property type="match status" value="1"/>
</dbReference>
<dbReference type="Pfam" id="PF00076">
    <property type="entry name" value="RRM_1"/>
    <property type="match status" value="1"/>
</dbReference>
<dbReference type="PANTHER" id="PTHR15481:SF0">
    <property type="entry name" value="LD23870P-RELATED"/>
    <property type="match status" value="1"/>
</dbReference>
<sequence>MNDNCLYVYNLTKNVSSDHLKEIFMHFGNLKEINFVLNDEKLSGNNNEGNFICAKIKFENEMDAKIAREYMNGGQIDGKTVSIKYEHVMRHKEKHKNEKHNTKRENKERIDEKRKYLRDGTKYSSSPSRSSKYSFRKSISSQVRRKKKGSRKK</sequence>
<evidence type="ECO:0000256" key="2">
    <source>
        <dbReference type="PROSITE-ProRule" id="PRU00176"/>
    </source>
</evidence>
<evidence type="ECO:0000313" key="6">
    <source>
        <dbReference type="Proteomes" id="UP000195521"/>
    </source>
</evidence>
<gene>
    <name evidence="5" type="ORF">PGO_092770</name>
</gene>
<dbReference type="Proteomes" id="UP000195521">
    <property type="component" value="Unassembled WGS sequence"/>
</dbReference>
<feature type="region of interest" description="Disordered" evidence="3">
    <location>
        <begin position="90"/>
        <end position="153"/>
    </location>
</feature>
<evidence type="ECO:0000313" key="5">
    <source>
        <dbReference type="EMBL" id="GAW81077.1"/>
    </source>
</evidence>
<dbReference type="OMA" id="CLYVYNL"/>
<dbReference type="GO" id="GO:0005737">
    <property type="term" value="C:cytoplasm"/>
    <property type="evidence" value="ECO:0007669"/>
    <property type="project" value="TreeGrafter"/>
</dbReference>
<feature type="compositionally biased region" description="Basic residues" evidence="3">
    <location>
        <begin position="143"/>
        <end position="153"/>
    </location>
</feature>
<feature type="compositionally biased region" description="Basic and acidic residues" evidence="3">
    <location>
        <begin position="95"/>
        <end position="121"/>
    </location>
</feature>
<comment type="caution">
    <text evidence="5">The sequence shown here is derived from an EMBL/GenBank/DDBJ whole genome shotgun (WGS) entry which is preliminary data.</text>
</comment>
<dbReference type="PROSITE" id="PS50102">
    <property type="entry name" value="RRM"/>
    <property type="match status" value="1"/>
</dbReference>
<dbReference type="GO" id="GO:0061574">
    <property type="term" value="C:ASAP complex"/>
    <property type="evidence" value="ECO:0007669"/>
    <property type="project" value="TreeGrafter"/>
</dbReference>
<keyword evidence="6" id="KW-1185">Reference proteome</keyword>
<dbReference type="GeneID" id="39747795"/>
<evidence type="ECO:0000256" key="1">
    <source>
        <dbReference type="ARBA" id="ARBA00022884"/>
    </source>
</evidence>
<protein>
    <submittedName>
        <fullName evidence="5">RNA-binding protein</fullName>
    </submittedName>
</protein>
<dbReference type="EMBL" id="BDQF01000010">
    <property type="protein sequence ID" value="GAW81077.1"/>
    <property type="molecule type" value="Genomic_DNA"/>
</dbReference>
<evidence type="ECO:0000256" key="3">
    <source>
        <dbReference type="SAM" id="MobiDB-lite"/>
    </source>
</evidence>
<dbReference type="Gene3D" id="3.30.70.330">
    <property type="match status" value="1"/>
</dbReference>
<dbReference type="GO" id="GO:0003723">
    <property type="term" value="F:RNA binding"/>
    <property type="evidence" value="ECO:0007669"/>
    <property type="project" value="UniProtKB-UniRule"/>
</dbReference>
<dbReference type="InterPro" id="IPR000504">
    <property type="entry name" value="RRM_dom"/>
</dbReference>
<proteinExistence type="predicted"/>
<keyword evidence="1 2" id="KW-0694">RNA-binding</keyword>
<feature type="compositionally biased region" description="Low complexity" evidence="3">
    <location>
        <begin position="122"/>
        <end position="141"/>
    </location>
</feature>
<organism evidence="5 6">
    <name type="scientific">Plasmodium gonderi</name>
    <dbReference type="NCBI Taxonomy" id="77519"/>
    <lineage>
        <taxon>Eukaryota</taxon>
        <taxon>Sar</taxon>
        <taxon>Alveolata</taxon>
        <taxon>Apicomplexa</taxon>
        <taxon>Aconoidasida</taxon>
        <taxon>Haemosporida</taxon>
        <taxon>Plasmodiidae</taxon>
        <taxon>Plasmodium</taxon>
        <taxon>Plasmodium (Plasmodium)</taxon>
    </lineage>
</organism>
<dbReference type="AlphaFoldDB" id="A0A1Y1JIQ1"/>
<dbReference type="PANTHER" id="PTHR15481">
    <property type="entry name" value="RIBONUCLEIC ACID BINDING PROTEIN S1"/>
    <property type="match status" value="1"/>
</dbReference>